<name>A0A1H6C1F1_9ACTN</name>
<reference evidence="3" key="1">
    <citation type="submission" date="2016-10" db="EMBL/GenBank/DDBJ databases">
        <authorList>
            <person name="Varghese N."/>
            <person name="Submissions S."/>
        </authorList>
    </citation>
    <scope>NUCLEOTIDE SEQUENCE [LARGE SCALE GENOMIC DNA]</scope>
    <source>
        <strain evidence="3">DSM 43163</strain>
    </source>
</reference>
<dbReference type="InterPro" id="IPR021708">
    <property type="entry name" value="DUF3291"/>
</dbReference>
<feature type="domain" description="DUF3291" evidence="1">
    <location>
        <begin position="10"/>
        <end position="145"/>
    </location>
</feature>
<organism evidence="2 3">
    <name type="scientific">Thermomonospora echinospora</name>
    <dbReference type="NCBI Taxonomy" id="1992"/>
    <lineage>
        <taxon>Bacteria</taxon>
        <taxon>Bacillati</taxon>
        <taxon>Actinomycetota</taxon>
        <taxon>Actinomycetes</taxon>
        <taxon>Streptosporangiales</taxon>
        <taxon>Thermomonosporaceae</taxon>
        <taxon>Thermomonospora</taxon>
    </lineage>
</organism>
<evidence type="ECO:0000313" key="3">
    <source>
        <dbReference type="Proteomes" id="UP000236723"/>
    </source>
</evidence>
<evidence type="ECO:0000259" key="1">
    <source>
        <dbReference type="Pfam" id="PF11695"/>
    </source>
</evidence>
<proteinExistence type="predicted"/>
<dbReference type="AlphaFoldDB" id="A0A1H6C1F1"/>
<evidence type="ECO:0000313" key="2">
    <source>
        <dbReference type="EMBL" id="SEG66768.1"/>
    </source>
</evidence>
<sequence length="171" mass="19459">MLGGMSDFHLAQFNFARLRAPLDAPEMAGFLALRDPLNALAEGTPGYVWRPVSPVEGADEWPYGPDVLINYSVWESRETLWEYAYRSGHLEAMRRRREWFERAAEVYQVLWWIPAGHRPGPDECVERLELLRREGPGPRAFTFRTPYTAAEAARAEAEHATITQLDAARAG</sequence>
<protein>
    <recommendedName>
        <fullName evidence="1">DUF3291 domain-containing protein</fullName>
    </recommendedName>
</protein>
<dbReference type="Pfam" id="PF11695">
    <property type="entry name" value="DUF3291"/>
    <property type="match status" value="1"/>
</dbReference>
<dbReference type="EMBL" id="FNVO01000008">
    <property type="protein sequence ID" value="SEG66768.1"/>
    <property type="molecule type" value="Genomic_DNA"/>
</dbReference>
<dbReference type="Proteomes" id="UP000236723">
    <property type="component" value="Unassembled WGS sequence"/>
</dbReference>
<dbReference type="SUPFAM" id="SSF54909">
    <property type="entry name" value="Dimeric alpha+beta barrel"/>
    <property type="match status" value="1"/>
</dbReference>
<gene>
    <name evidence="2" type="ORF">SAMN04489712_108222</name>
</gene>
<dbReference type="InterPro" id="IPR011008">
    <property type="entry name" value="Dimeric_a/b-barrel"/>
</dbReference>
<keyword evidence="3" id="KW-1185">Reference proteome</keyword>
<accession>A0A1H6C1F1</accession>